<protein>
    <submittedName>
        <fullName evidence="6">TolC family protein</fullName>
    </submittedName>
</protein>
<evidence type="ECO:0000313" key="6">
    <source>
        <dbReference type="EMBL" id="UOB17502.1"/>
    </source>
</evidence>
<dbReference type="GO" id="GO:1990281">
    <property type="term" value="C:efflux pump complex"/>
    <property type="evidence" value="ECO:0007669"/>
    <property type="project" value="TreeGrafter"/>
</dbReference>
<sequence length="468" mass="54064">MKREVILFILLIYSSLNFASDSLRVRVLTFNEYLGYVKQFHPIVRQAGLQVNMAQYKLMKSRGAFDPKIEVDYEKKNFKSTEYYDILNGTFKIPTWFGIELKAGFEQNEGTYLNPQYTVPEKGLYSAGISIPLGQGLFINERMASLKQARLFLSLTESERMLLVNEVLYEAALAYFDWYAAFSELNMFREYLNNTSIRYEGIKQQVLQGDKAAIDSVEAGIAMKNRKLSLEKARIRYVKKTMELSNYLWMEGNIPVELQDNIVPDEDLLLNIDKTLNINNGLVPDYTLSEHPKIKMLQYKVETLKVDRRLKAEKLKPRLDVNYNFITAGPLNAQDFNTDDYKAGLNFSIPLLLRKERGDVKLANTKIKDAELDFSLEMLRLDNKIESLFLEQDSYENQLDLMRTIVSDYDTMLQGEYRKFNLGESSVFLVNSRENSLIEARLKELDVRVGLLSVKASLFNVLAIQLNE</sequence>
<gene>
    <name evidence="6" type="ORF">MQE35_17415</name>
</gene>
<dbReference type="InterPro" id="IPR051906">
    <property type="entry name" value="TolC-like"/>
</dbReference>
<reference evidence="6" key="1">
    <citation type="submission" date="2022-03" db="EMBL/GenBank/DDBJ databases">
        <title>Description of Abyssus ytuae gen. nov., sp. nov., a novel member of the family Flavobacteriaceae isolated from the sediment of Mariana Trench.</title>
        <authorList>
            <person name="Zhang J."/>
            <person name="Xu X."/>
        </authorList>
    </citation>
    <scope>NUCLEOTIDE SEQUENCE</scope>
    <source>
        <strain evidence="6">MT3330</strain>
    </source>
</reference>
<evidence type="ECO:0000256" key="2">
    <source>
        <dbReference type="ARBA" id="ARBA00022452"/>
    </source>
</evidence>
<dbReference type="KEGG" id="fbm:MQE35_17415"/>
<dbReference type="EMBL" id="CP094358">
    <property type="protein sequence ID" value="UOB17502.1"/>
    <property type="molecule type" value="Genomic_DNA"/>
</dbReference>
<comment type="subcellular location">
    <subcellularLocation>
        <location evidence="1">Cell outer membrane</location>
    </subcellularLocation>
</comment>
<proteinExistence type="predicted"/>
<dbReference type="AlphaFoldDB" id="A0A9E7CU33"/>
<evidence type="ECO:0000256" key="5">
    <source>
        <dbReference type="ARBA" id="ARBA00023237"/>
    </source>
</evidence>
<dbReference type="GO" id="GO:0015562">
    <property type="term" value="F:efflux transmembrane transporter activity"/>
    <property type="evidence" value="ECO:0007669"/>
    <property type="project" value="InterPro"/>
</dbReference>
<dbReference type="RefSeq" id="WP_255843001.1">
    <property type="nucleotide sequence ID" value="NZ_CP094358.1"/>
</dbReference>
<dbReference type="GO" id="GO:0015288">
    <property type="term" value="F:porin activity"/>
    <property type="evidence" value="ECO:0007669"/>
    <property type="project" value="TreeGrafter"/>
</dbReference>
<dbReference type="Gene3D" id="1.20.1600.10">
    <property type="entry name" value="Outer membrane efflux proteins (OEP)"/>
    <property type="match status" value="1"/>
</dbReference>
<evidence type="ECO:0000256" key="3">
    <source>
        <dbReference type="ARBA" id="ARBA00022692"/>
    </source>
</evidence>
<name>A0A9E7CU33_9FLAO</name>
<accession>A0A9E7CU33</accession>
<dbReference type="PANTHER" id="PTHR30026:SF20">
    <property type="entry name" value="OUTER MEMBRANE PROTEIN TOLC"/>
    <property type="match status" value="1"/>
</dbReference>
<evidence type="ECO:0000256" key="4">
    <source>
        <dbReference type="ARBA" id="ARBA00023136"/>
    </source>
</evidence>
<keyword evidence="3" id="KW-0812">Transmembrane</keyword>
<keyword evidence="2" id="KW-1134">Transmembrane beta strand</keyword>
<dbReference type="GO" id="GO:0009279">
    <property type="term" value="C:cell outer membrane"/>
    <property type="evidence" value="ECO:0007669"/>
    <property type="project" value="UniProtKB-SubCell"/>
</dbReference>
<keyword evidence="7" id="KW-1185">Reference proteome</keyword>
<evidence type="ECO:0000256" key="1">
    <source>
        <dbReference type="ARBA" id="ARBA00004442"/>
    </source>
</evidence>
<keyword evidence="4" id="KW-0472">Membrane</keyword>
<evidence type="ECO:0000313" key="7">
    <source>
        <dbReference type="Proteomes" id="UP000831290"/>
    </source>
</evidence>
<dbReference type="SUPFAM" id="SSF56954">
    <property type="entry name" value="Outer membrane efflux proteins (OEP)"/>
    <property type="match status" value="1"/>
</dbReference>
<keyword evidence="5" id="KW-0998">Cell outer membrane</keyword>
<organism evidence="6 7">
    <name type="scientific">Abyssalbus ytuae</name>
    <dbReference type="NCBI Taxonomy" id="2926907"/>
    <lineage>
        <taxon>Bacteria</taxon>
        <taxon>Pseudomonadati</taxon>
        <taxon>Bacteroidota</taxon>
        <taxon>Flavobacteriia</taxon>
        <taxon>Flavobacteriales</taxon>
        <taxon>Flavobacteriaceae</taxon>
        <taxon>Abyssalbus</taxon>
    </lineage>
</organism>
<dbReference type="PANTHER" id="PTHR30026">
    <property type="entry name" value="OUTER MEMBRANE PROTEIN TOLC"/>
    <property type="match status" value="1"/>
</dbReference>
<dbReference type="Proteomes" id="UP000831290">
    <property type="component" value="Chromosome"/>
</dbReference>